<dbReference type="Proteomes" id="UP000245341">
    <property type="component" value="Unplaced"/>
</dbReference>
<feature type="compositionally biased region" description="Basic and acidic residues" evidence="1">
    <location>
        <begin position="91"/>
        <end position="102"/>
    </location>
</feature>
<gene>
    <name evidence="3" type="primary">LOC115940234</name>
</gene>
<accession>A0A7F8QKF9</accession>
<dbReference type="GeneID" id="115940234"/>
<dbReference type="KEGG" id="lww:115940234"/>
<feature type="region of interest" description="Disordered" evidence="1">
    <location>
        <begin position="91"/>
        <end position="140"/>
    </location>
</feature>
<reference evidence="3" key="1">
    <citation type="submission" date="2025-08" db="UniProtKB">
        <authorList>
            <consortium name="RefSeq"/>
        </authorList>
    </citation>
    <scope>IDENTIFICATION</scope>
    <source>
        <tissue evidence="3">Liver</tissue>
    </source>
</reference>
<dbReference type="RefSeq" id="XP_030881707.1">
    <property type="nucleotide sequence ID" value="XM_031025847.1"/>
</dbReference>
<evidence type="ECO:0000313" key="2">
    <source>
        <dbReference type="Proteomes" id="UP000245341"/>
    </source>
</evidence>
<evidence type="ECO:0000256" key="1">
    <source>
        <dbReference type="SAM" id="MobiDB-lite"/>
    </source>
</evidence>
<organism evidence="2 3">
    <name type="scientific">Leptonychotes weddellii</name>
    <name type="common">Weddell seal</name>
    <name type="synonym">Otaria weddellii</name>
    <dbReference type="NCBI Taxonomy" id="9713"/>
    <lineage>
        <taxon>Eukaryota</taxon>
        <taxon>Metazoa</taxon>
        <taxon>Chordata</taxon>
        <taxon>Craniata</taxon>
        <taxon>Vertebrata</taxon>
        <taxon>Euteleostomi</taxon>
        <taxon>Mammalia</taxon>
        <taxon>Eutheria</taxon>
        <taxon>Laurasiatheria</taxon>
        <taxon>Carnivora</taxon>
        <taxon>Caniformia</taxon>
        <taxon>Pinnipedia</taxon>
        <taxon>Phocidae</taxon>
        <taxon>Monachinae</taxon>
        <taxon>Lobodontini</taxon>
        <taxon>Leptonychotes</taxon>
    </lineage>
</organism>
<keyword evidence="2" id="KW-1185">Reference proteome</keyword>
<proteinExistence type="predicted"/>
<name>A0A7F8QKF9_LEPWE</name>
<dbReference type="AlphaFoldDB" id="A0A7F8QKF9"/>
<feature type="compositionally biased region" description="Basic and acidic residues" evidence="1">
    <location>
        <begin position="116"/>
        <end position="140"/>
    </location>
</feature>
<evidence type="ECO:0000313" key="3">
    <source>
        <dbReference type="RefSeq" id="XP_030881707.1"/>
    </source>
</evidence>
<sequence length="140" mass="15893">MKTKETEQHAIQVSDYLKQSQEDLSRNSLWNSRSTNFNRNSLLRSSSRVDKISASLKSPPEPCHHYSGRKHVRIDMSAELNVCDSAVANRNIDESQNLKRNDYSPGRINSTLGLDSKIEPAEGRPARERGRNSPEDLTRL</sequence>
<protein>
    <submittedName>
        <fullName evidence="3">Transient receptor potential cation channel subfamily M member 6-like</fullName>
    </submittedName>
</protein>